<keyword evidence="4" id="KW-1185">Reference proteome</keyword>
<dbReference type="PIRSF" id="PIRSF016487">
    <property type="entry name" value="CYTH_UCP016487"/>
    <property type="match status" value="1"/>
</dbReference>
<sequence length="152" mass="16718">MGREIERKFLAASDGWRAGAASTMPIRQAYFDAGGDLSIRVRVLGDDEAVITIKGGGKNTERSEFEYPIPVEDADALMDLAPTNPIRKTRHKVPVGGSTFEVDEFHGRHSGLVIAELELEAADAPFPRPDWLGEEVTGDERYYNAVLARNES</sequence>
<reference evidence="4" key="1">
    <citation type="submission" date="2017-05" db="EMBL/GenBank/DDBJ databases">
        <authorList>
            <person name="Lin X."/>
        </authorList>
    </citation>
    <scope>NUCLEOTIDE SEQUENCE [LARGE SCALE GENOMIC DNA]</scope>
    <source>
        <strain evidence="4">JLT2012</strain>
    </source>
</reference>
<protein>
    <recommendedName>
        <fullName evidence="2">CYTH domain-containing protein</fullName>
    </recommendedName>
</protein>
<dbReference type="Pfam" id="PF01928">
    <property type="entry name" value="CYTH"/>
    <property type="match status" value="1"/>
</dbReference>
<evidence type="ECO:0000313" key="3">
    <source>
        <dbReference type="EMBL" id="OWV33319.1"/>
    </source>
</evidence>
<dbReference type="Gene3D" id="2.40.320.10">
    <property type="entry name" value="Hypothetical Protein Pfu-838710-001"/>
    <property type="match status" value="1"/>
</dbReference>
<dbReference type="InterPro" id="IPR033469">
    <property type="entry name" value="CYTH-like_dom_sf"/>
</dbReference>
<dbReference type="SMART" id="SM01118">
    <property type="entry name" value="CYTH"/>
    <property type="match status" value="1"/>
</dbReference>
<dbReference type="PROSITE" id="PS51707">
    <property type="entry name" value="CYTH"/>
    <property type="match status" value="1"/>
</dbReference>
<dbReference type="CDD" id="cd07891">
    <property type="entry name" value="CYTH-like_CthTTM-like_1"/>
    <property type="match status" value="1"/>
</dbReference>
<feature type="active site" description="Proton acceptor" evidence="1">
    <location>
        <position position="30"/>
    </location>
</feature>
<gene>
    <name evidence="3" type="ORF">B5C34_07525</name>
</gene>
<dbReference type="SUPFAM" id="SSF55154">
    <property type="entry name" value="CYTH-like phosphatases"/>
    <property type="match status" value="1"/>
</dbReference>
<dbReference type="InterPro" id="IPR023577">
    <property type="entry name" value="CYTH_domain"/>
</dbReference>
<accession>A0A219B680</accession>
<dbReference type="RefSeq" id="WP_088712103.1">
    <property type="nucleotide sequence ID" value="NZ_NFZT01000001.1"/>
</dbReference>
<evidence type="ECO:0000313" key="4">
    <source>
        <dbReference type="Proteomes" id="UP000198462"/>
    </source>
</evidence>
<dbReference type="PANTHER" id="PTHR40114">
    <property type="entry name" value="SLR0698 PROTEIN"/>
    <property type="match status" value="1"/>
</dbReference>
<dbReference type="OrthoDB" id="9805588at2"/>
<dbReference type="PANTHER" id="PTHR40114:SF1">
    <property type="entry name" value="SLR0698 PROTEIN"/>
    <property type="match status" value="1"/>
</dbReference>
<dbReference type="Proteomes" id="UP000198462">
    <property type="component" value="Unassembled WGS sequence"/>
</dbReference>
<dbReference type="InterPro" id="IPR012042">
    <property type="entry name" value="NeuTTM/CthTTM-like"/>
</dbReference>
<organism evidence="3 4">
    <name type="scientific">Pacificimonas flava</name>
    <dbReference type="NCBI Taxonomy" id="1234595"/>
    <lineage>
        <taxon>Bacteria</taxon>
        <taxon>Pseudomonadati</taxon>
        <taxon>Pseudomonadota</taxon>
        <taxon>Alphaproteobacteria</taxon>
        <taxon>Sphingomonadales</taxon>
        <taxon>Sphingosinicellaceae</taxon>
        <taxon>Pacificimonas</taxon>
    </lineage>
</organism>
<proteinExistence type="predicted"/>
<feature type="domain" description="CYTH" evidence="2">
    <location>
        <begin position="2"/>
        <end position="149"/>
    </location>
</feature>
<evidence type="ECO:0000256" key="1">
    <source>
        <dbReference type="PIRSR" id="PIRSR016487-1"/>
    </source>
</evidence>
<name>A0A219B680_9SPHN</name>
<dbReference type="AlphaFoldDB" id="A0A219B680"/>
<dbReference type="EMBL" id="NFZT01000001">
    <property type="protein sequence ID" value="OWV33319.1"/>
    <property type="molecule type" value="Genomic_DNA"/>
</dbReference>
<comment type="caution">
    <text evidence="3">The sequence shown here is derived from an EMBL/GenBank/DDBJ whole genome shotgun (WGS) entry which is preliminary data.</text>
</comment>
<evidence type="ECO:0000259" key="2">
    <source>
        <dbReference type="PROSITE" id="PS51707"/>
    </source>
</evidence>